<dbReference type="SUPFAM" id="SSF53850">
    <property type="entry name" value="Periplasmic binding protein-like II"/>
    <property type="match status" value="1"/>
</dbReference>
<gene>
    <name evidence="6" type="ORF">EV139_2540</name>
</gene>
<dbReference type="PROSITE" id="PS50931">
    <property type="entry name" value="HTH_LYSR"/>
    <property type="match status" value="1"/>
</dbReference>
<feature type="domain" description="HTH lysR-type" evidence="5">
    <location>
        <begin position="1"/>
        <end position="60"/>
    </location>
</feature>
<evidence type="ECO:0000256" key="3">
    <source>
        <dbReference type="ARBA" id="ARBA00023125"/>
    </source>
</evidence>
<evidence type="ECO:0000259" key="5">
    <source>
        <dbReference type="PROSITE" id="PS50931"/>
    </source>
</evidence>
<accession>A0A4Q7TPY6</accession>
<dbReference type="Pfam" id="PF00126">
    <property type="entry name" value="HTH_1"/>
    <property type="match status" value="1"/>
</dbReference>
<evidence type="ECO:0000256" key="2">
    <source>
        <dbReference type="ARBA" id="ARBA00023015"/>
    </source>
</evidence>
<dbReference type="Gene3D" id="1.10.10.10">
    <property type="entry name" value="Winged helix-like DNA-binding domain superfamily/Winged helix DNA-binding domain"/>
    <property type="match status" value="1"/>
</dbReference>
<dbReference type="FunFam" id="1.10.10.10:FF:000001">
    <property type="entry name" value="LysR family transcriptional regulator"/>
    <property type="match status" value="1"/>
</dbReference>
<evidence type="ECO:0000256" key="1">
    <source>
        <dbReference type="ARBA" id="ARBA00009437"/>
    </source>
</evidence>
<dbReference type="SUPFAM" id="SSF46785">
    <property type="entry name" value="Winged helix' DNA-binding domain"/>
    <property type="match status" value="1"/>
</dbReference>
<keyword evidence="7" id="KW-1185">Reference proteome</keyword>
<evidence type="ECO:0000256" key="4">
    <source>
        <dbReference type="ARBA" id="ARBA00023163"/>
    </source>
</evidence>
<dbReference type="InterPro" id="IPR000847">
    <property type="entry name" value="LysR_HTH_N"/>
</dbReference>
<organism evidence="6 7">
    <name type="scientific">Leucobacter luti</name>
    <dbReference type="NCBI Taxonomy" id="340320"/>
    <lineage>
        <taxon>Bacteria</taxon>
        <taxon>Bacillati</taxon>
        <taxon>Actinomycetota</taxon>
        <taxon>Actinomycetes</taxon>
        <taxon>Micrococcales</taxon>
        <taxon>Microbacteriaceae</taxon>
        <taxon>Leucobacter</taxon>
    </lineage>
</organism>
<dbReference type="GO" id="GO:0003677">
    <property type="term" value="F:DNA binding"/>
    <property type="evidence" value="ECO:0007669"/>
    <property type="project" value="UniProtKB-KW"/>
</dbReference>
<dbReference type="GO" id="GO:0032993">
    <property type="term" value="C:protein-DNA complex"/>
    <property type="evidence" value="ECO:0007669"/>
    <property type="project" value="TreeGrafter"/>
</dbReference>
<protein>
    <submittedName>
        <fullName evidence="6">DNA-binding transcriptional LysR family regulator</fullName>
    </submittedName>
</protein>
<dbReference type="PANTHER" id="PTHR30346:SF0">
    <property type="entry name" value="HCA OPERON TRANSCRIPTIONAL ACTIVATOR HCAR"/>
    <property type="match status" value="1"/>
</dbReference>
<dbReference type="PANTHER" id="PTHR30346">
    <property type="entry name" value="TRANSCRIPTIONAL DUAL REGULATOR HCAR-RELATED"/>
    <property type="match status" value="1"/>
</dbReference>
<evidence type="ECO:0000313" key="6">
    <source>
        <dbReference type="EMBL" id="RZT62834.1"/>
    </source>
</evidence>
<dbReference type="Pfam" id="PF03466">
    <property type="entry name" value="LysR_substrate"/>
    <property type="match status" value="1"/>
</dbReference>
<dbReference type="OrthoDB" id="3636008at2"/>
<comment type="caution">
    <text evidence="6">The sequence shown here is derived from an EMBL/GenBank/DDBJ whole genome shotgun (WGS) entry which is preliminary data.</text>
</comment>
<dbReference type="GO" id="GO:0003700">
    <property type="term" value="F:DNA-binding transcription factor activity"/>
    <property type="evidence" value="ECO:0007669"/>
    <property type="project" value="InterPro"/>
</dbReference>
<name>A0A4Q7TPY6_9MICO</name>
<reference evidence="6 7" key="1">
    <citation type="journal article" date="2015" name="Stand. Genomic Sci.">
        <title>Genomic Encyclopedia of Bacterial and Archaeal Type Strains, Phase III: the genomes of soil and plant-associated and newly described type strains.</title>
        <authorList>
            <person name="Whitman W.B."/>
            <person name="Woyke T."/>
            <person name="Klenk H.P."/>
            <person name="Zhou Y."/>
            <person name="Lilburn T.G."/>
            <person name="Beck B.J."/>
            <person name="De Vos P."/>
            <person name="Vandamme P."/>
            <person name="Eisen J.A."/>
            <person name="Garrity G."/>
            <person name="Hugenholtz P."/>
            <person name="Kyrpides N.C."/>
        </authorList>
    </citation>
    <scope>NUCLEOTIDE SEQUENCE [LARGE SCALE GENOMIC DNA]</scope>
    <source>
        <strain evidence="6 7">RF6</strain>
    </source>
</reference>
<dbReference type="AlphaFoldDB" id="A0A4Q7TPY6"/>
<keyword evidence="3 6" id="KW-0238">DNA-binding</keyword>
<sequence length="309" mass="33832">MSYTLDQVRALVAVAEELHFGRAAERLQMTQPPLSRQIQRLESQIGVQLLTRSNRRVELTDAGRAFLDEARRILAIADSAPQVARTVAAGLSGIVRIGFTASSAFTLLGPTLARLSAALPDVTIELQEMVTKRQLDALTKNTIDVSIGRPPFDPGQFSSLRVHREGLLIALPADHLLARRTSPITVEDLVNEDIIMHSPVEAKYFYDIATRLMPISRWRHRFTVSQVSTMVALVAARCGVALVPESAAAFGLPGVVYAPLMTSDPSPIELHAVWRADDSRPLTRRVVRELQDAAPSARRSAHGEPAATR</sequence>
<proteinExistence type="inferred from homology"/>
<keyword evidence="4" id="KW-0804">Transcription</keyword>
<dbReference type="PRINTS" id="PR00039">
    <property type="entry name" value="HTHLYSR"/>
</dbReference>
<dbReference type="Gene3D" id="3.40.190.10">
    <property type="entry name" value="Periplasmic binding protein-like II"/>
    <property type="match status" value="2"/>
</dbReference>
<evidence type="ECO:0000313" key="7">
    <source>
        <dbReference type="Proteomes" id="UP000291832"/>
    </source>
</evidence>
<dbReference type="InterPro" id="IPR036390">
    <property type="entry name" value="WH_DNA-bd_sf"/>
</dbReference>
<keyword evidence="2" id="KW-0805">Transcription regulation</keyword>
<dbReference type="Proteomes" id="UP000291832">
    <property type="component" value="Unassembled WGS sequence"/>
</dbReference>
<dbReference type="InterPro" id="IPR036388">
    <property type="entry name" value="WH-like_DNA-bd_sf"/>
</dbReference>
<dbReference type="RefSeq" id="WP_130454702.1">
    <property type="nucleotide sequence ID" value="NZ_QYAG01000002.1"/>
</dbReference>
<dbReference type="EMBL" id="SHKI01000006">
    <property type="protein sequence ID" value="RZT62834.1"/>
    <property type="molecule type" value="Genomic_DNA"/>
</dbReference>
<dbReference type="InterPro" id="IPR005119">
    <property type="entry name" value="LysR_subst-bd"/>
</dbReference>
<comment type="similarity">
    <text evidence="1">Belongs to the LysR transcriptional regulatory family.</text>
</comment>